<dbReference type="InterPro" id="IPR036812">
    <property type="entry name" value="NAD(P)_OxRdtase_dom_sf"/>
</dbReference>
<name>A0A7W0IDP2_9ACTN</name>
<evidence type="ECO:0000259" key="2">
    <source>
        <dbReference type="Pfam" id="PF00248"/>
    </source>
</evidence>
<dbReference type="PANTHER" id="PTHR43364:SF4">
    <property type="entry name" value="NAD(P)-LINKED OXIDOREDUCTASE SUPERFAMILY PROTEIN"/>
    <property type="match status" value="1"/>
</dbReference>
<dbReference type="AlphaFoldDB" id="A0A7W0IDP2"/>
<dbReference type="SUPFAM" id="SSF51430">
    <property type="entry name" value="NAD(P)-linked oxidoreductase"/>
    <property type="match status" value="1"/>
</dbReference>
<dbReference type="EMBL" id="JACEHE010000041">
    <property type="protein sequence ID" value="MBA2951231.1"/>
    <property type="molecule type" value="Genomic_DNA"/>
</dbReference>
<evidence type="ECO:0000313" key="3">
    <source>
        <dbReference type="EMBL" id="MBA2951231.1"/>
    </source>
</evidence>
<dbReference type="PANTHER" id="PTHR43364">
    <property type="entry name" value="NADH-SPECIFIC METHYLGLYOXAL REDUCTASE-RELATED"/>
    <property type="match status" value="1"/>
</dbReference>
<dbReference type="RefSeq" id="WP_181662150.1">
    <property type="nucleotide sequence ID" value="NZ_JACEHE010000041.1"/>
</dbReference>
<dbReference type="Proteomes" id="UP000545761">
    <property type="component" value="Unassembled WGS sequence"/>
</dbReference>
<gene>
    <name evidence="3" type="ORF">H1D24_37155</name>
</gene>
<dbReference type="InterPro" id="IPR023210">
    <property type="entry name" value="NADP_OxRdtase_dom"/>
</dbReference>
<dbReference type="FunFam" id="3.20.20.100:FF:000004">
    <property type="entry name" value="Oxidoreductase, aldo/keto reductase"/>
    <property type="match status" value="1"/>
</dbReference>
<evidence type="ECO:0000313" key="4">
    <source>
        <dbReference type="Proteomes" id="UP000545761"/>
    </source>
</evidence>
<proteinExistence type="predicted"/>
<dbReference type="Pfam" id="PF00248">
    <property type="entry name" value="Aldo_ket_red"/>
    <property type="match status" value="1"/>
</dbReference>
<keyword evidence="1" id="KW-0560">Oxidoreductase</keyword>
<dbReference type="InterPro" id="IPR050523">
    <property type="entry name" value="AKR_Detox_Biosynth"/>
</dbReference>
<feature type="domain" description="NADP-dependent oxidoreductase" evidence="2">
    <location>
        <begin position="16"/>
        <end position="318"/>
    </location>
</feature>
<evidence type="ECO:0000256" key="1">
    <source>
        <dbReference type="ARBA" id="ARBA00023002"/>
    </source>
</evidence>
<protein>
    <submittedName>
        <fullName evidence="3">Aldo/keto reductase</fullName>
    </submittedName>
</protein>
<accession>A0A7W0IDP2</accession>
<organism evidence="3 4">
    <name type="scientific">Streptomyces himalayensis subsp. himalayensis</name>
    <dbReference type="NCBI Taxonomy" id="2756131"/>
    <lineage>
        <taxon>Bacteria</taxon>
        <taxon>Bacillati</taxon>
        <taxon>Actinomycetota</taxon>
        <taxon>Actinomycetes</taxon>
        <taxon>Kitasatosporales</taxon>
        <taxon>Streptomycetaceae</taxon>
        <taxon>Streptomyces</taxon>
        <taxon>Streptomyces himalayensis</taxon>
    </lineage>
</organism>
<sequence length="344" mass="37490">MHYRILGGTGIEVSQLCLGSMMFGAWGNTDEAECHRMVATALDAGVNVVDTADVYAFGESEEIIGRALKGRRDDVVLVSKVASRMPAGPLDRNRGGTSRLWITRAVEDSLRRLETDHLDVYLVHRPDPHTDVEETLGALSDLVRAGKVRAIGSSSFPAEEIVEAQWAARRGGRDRFTVEQLSYSILARHAEAAALPTARRHRMGVMVWSPLNGGWLTGKYRAGAEPAGDSRALRNSDHFDFADEQVRERKLAVVEELVRLAAEEGCTLVELALRFVLAHPGVTSAVMGARTHDQLLSQLTAVDRPLSAEALDRIDELVAPGSVLNPADVGYTPPALETAALRRR</sequence>
<comment type="caution">
    <text evidence="3">The sequence shown here is derived from an EMBL/GenBank/DDBJ whole genome shotgun (WGS) entry which is preliminary data.</text>
</comment>
<reference evidence="3 4" key="1">
    <citation type="submission" date="2020-07" db="EMBL/GenBank/DDBJ databases">
        <title>Streptomyces isolated from Indian soil.</title>
        <authorList>
            <person name="Mandal S."/>
            <person name="Maiti P.K."/>
        </authorList>
    </citation>
    <scope>NUCLEOTIDE SEQUENCE [LARGE SCALE GENOMIC DNA]</scope>
    <source>
        <strain evidence="3 4">PSKA28</strain>
    </source>
</reference>
<dbReference type="GO" id="GO:0016491">
    <property type="term" value="F:oxidoreductase activity"/>
    <property type="evidence" value="ECO:0007669"/>
    <property type="project" value="UniProtKB-KW"/>
</dbReference>
<dbReference type="GO" id="GO:0005829">
    <property type="term" value="C:cytosol"/>
    <property type="evidence" value="ECO:0007669"/>
    <property type="project" value="UniProtKB-ARBA"/>
</dbReference>
<dbReference type="Gene3D" id="3.20.20.100">
    <property type="entry name" value="NADP-dependent oxidoreductase domain"/>
    <property type="match status" value="1"/>
</dbReference>